<dbReference type="PANTHER" id="PTHR21330">
    <property type="entry name" value="E3 SUMO-PROTEIN LIGASE NSE2"/>
    <property type="match status" value="1"/>
</dbReference>
<dbReference type="GO" id="GO:0005634">
    <property type="term" value="C:nucleus"/>
    <property type="evidence" value="ECO:0007669"/>
    <property type="project" value="UniProtKB-SubCell"/>
</dbReference>
<evidence type="ECO:0000256" key="6">
    <source>
        <dbReference type="ARBA" id="ARBA00022723"/>
    </source>
</evidence>
<dbReference type="InterPro" id="IPR004181">
    <property type="entry name" value="Znf_MIZ"/>
</dbReference>
<keyword evidence="7 13" id="KW-0863">Zinc-finger</keyword>
<name>A0ABD6E3R7_9BILA</name>
<evidence type="ECO:0000313" key="16">
    <source>
        <dbReference type="Proteomes" id="UP001608902"/>
    </source>
</evidence>
<evidence type="ECO:0000256" key="8">
    <source>
        <dbReference type="ARBA" id="ARBA00022786"/>
    </source>
</evidence>
<feature type="domain" description="SP-RING-type" evidence="14">
    <location>
        <begin position="107"/>
        <end position="190"/>
    </location>
</feature>
<evidence type="ECO:0000256" key="11">
    <source>
        <dbReference type="ARBA" id="ARBA00031731"/>
    </source>
</evidence>
<protein>
    <recommendedName>
        <fullName evidence="4">E3 SUMO-protein ligase NSE2</fullName>
    </recommendedName>
    <alternativeName>
        <fullName evidence="11">E3 SUMO-protein transferase NSE2</fullName>
    </alternativeName>
    <alternativeName>
        <fullName evidence="12">Non-structural maintenance of chromosomes element 2 homolog</fullName>
    </alternativeName>
</protein>
<keyword evidence="10" id="KW-0539">Nucleus</keyword>
<comment type="similarity">
    <text evidence="3">Belongs to the NSE2 family.</text>
</comment>
<dbReference type="PROSITE" id="PS51044">
    <property type="entry name" value="ZF_SP_RING"/>
    <property type="match status" value="1"/>
</dbReference>
<gene>
    <name evidence="15" type="ORF">AB6A40_000650</name>
</gene>
<keyword evidence="16" id="KW-1185">Reference proteome</keyword>
<dbReference type="Pfam" id="PF11789">
    <property type="entry name" value="zf-Nse"/>
    <property type="match status" value="1"/>
</dbReference>
<keyword evidence="5" id="KW-0808">Transferase</keyword>
<evidence type="ECO:0000256" key="2">
    <source>
        <dbReference type="ARBA" id="ARBA00004718"/>
    </source>
</evidence>
<dbReference type="EMBL" id="JBGFUD010000194">
    <property type="protein sequence ID" value="MFH4973941.1"/>
    <property type="molecule type" value="Genomic_DNA"/>
</dbReference>
<dbReference type="GO" id="GO:0016740">
    <property type="term" value="F:transferase activity"/>
    <property type="evidence" value="ECO:0007669"/>
    <property type="project" value="UniProtKB-KW"/>
</dbReference>
<keyword evidence="8" id="KW-0833">Ubl conjugation pathway</keyword>
<evidence type="ECO:0000259" key="14">
    <source>
        <dbReference type="PROSITE" id="PS51044"/>
    </source>
</evidence>
<comment type="subcellular location">
    <subcellularLocation>
        <location evidence="1">Nucleus</location>
    </subcellularLocation>
</comment>
<evidence type="ECO:0000256" key="10">
    <source>
        <dbReference type="ARBA" id="ARBA00023242"/>
    </source>
</evidence>
<evidence type="ECO:0000256" key="7">
    <source>
        <dbReference type="ARBA" id="ARBA00022771"/>
    </source>
</evidence>
<comment type="pathway">
    <text evidence="2">Protein modification; protein sumoylation.</text>
</comment>
<evidence type="ECO:0000256" key="9">
    <source>
        <dbReference type="ARBA" id="ARBA00022833"/>
    </source>
</evidence>
<organism evidence="15 16">
    <name type="scientific">Gnathostoma spinigerum</name>
    <dbReference type="NCBI Taxonomy" id="75299"/>
    <lineage>
        <taxon>Eukaryota</taxon>
        <taxon>Metazoa</taxon>
        <taxon>Ecdysozoa</taxon>
        <taxon>Nematoda</taxon>
        <taxon>Chromadorea</taxon>
        <taxon>Rhabditida</taxon>
        <taxon>Spirurina</taxon>
        <taxon>Gnathostomatomorpha</taxon>
        <taxon>Gnathostomatoidea</taxon>
        <taxon>Gnathostomatidae</taxon>
        <taxon>Gnathostoma</taxon>
    </lineage>
</organism>
<evidence type="ECO:0000256" key="4">
    <source>
        <dbReference type="ARBA" id="ARBA00020923"/>
    </source>
</evidence>
<reference evidence="15 16" key="1">
    <citation type="submission" date="2024-08" db="EMBL/GenBank/DDBJ databases">
        <title>Gnathostoma spinigerum genome.</title>
        <authorList>
            <person name="Gonzalez-Bertolin B."/>
            <person name="Monzon S."/>
            <person name="Zaballos A."/>
            <person name="Jimenez P."/>
            <person name="Dekumyoy P."/>
            <person name="Varona S."/>
            <person name="Cuesta I."/>
            <person name="Sumanam S."/>
            <person name="Adisakwattana P."/>
            <person name="Gasser R.B."/>
            <person name="Hernandez-Gonzalez A."/>
            <person name="Young N.D."/>
            <person name="Perteguer M.J."/>
        </authorList>
    </citation>
    <scope>NUCLEOTIDE SEQUENCE [LARGE SCALE GENOMIC DNA]</scope>
    <source>
        <strain evidence="15">AL3</strain>
        <tissue evidence="15">Liver</tissue>
    </source>
</reference>
<evidence type="ECO:0000256" key="5">
    <source>
        <dbReference type="ARBA" id="ARBA00022679"/>
    </source>
</evidence>
<accession>A0ABD6E3R7</accession>
<evidence type="ECO:0000313" key="15">
    <source>
        <dbReference type="EMBL" id="MFH4973941.1"/>
    </source>
</evidence>
<keyword evidence="6" id="KW-0479">Metal-binding</keyword>
<dbReference type="Proteomes" id="UP001608902">
    <property type="component" value="Unassembled WGS sequence"/>
</dbReference>
<dbReference type="InterPro" id="IPR026846">
    <property type="entry name" value="Nse2(Mms21)"/>
</dbReference>
<dbReference type="AlphaFoldDB" id="A0ABD6E3R7"/>
<dbReference type="Gene3D" id="3.30.40.10">
    <property type="entry name" value="Zinc/RING finger domain, C3HC4 (zinc finger)"/>
    <property type="match status" value="1"/>
</dbReference>
<proteinExistence type="inferred from homology"/>
<dbReference type="InterPro" id="IPR013083">
    <property type="entry name" value="Znf_RING/FYVE/PHD"/>
</dbReference>
<dbReference type="GO" id="GO:0008270">
    <property type="term" value="F:zinc ion binding"/>
    <property type="evidence" value="ECO:0007669"/>
    <property type="project" value="UniProtKB-KW"/>
</dbReference>
<comment type="caution">
    <text evidence="15">The sequence shown here is derived from an EMBL/GenBank/DDBJ whole genome shotgun (WGS) entry which is preliminary data.</text>
</comment>
<evidence type="ECO:0000256" key="12">
    <source>
        <dbReference type="ARBA" id="ARBA00032533"/>
    </source>
</evidence>
<keyword evidence="9" id="KW-0862">Zinc</keyword>
<evidence type="ECO:0000256" key="3">
    <source>
        <dbReference type="ARBA" id="ARBA00008212"/>
    </source>
</evidence>
<dbReference type="PANTHER" id="PTHR21330:SF1">
    <property type="entry name" value="E3 SUMO-PROTEIN LIGASE NSE2"/>
    <property type="match status" value="1"/>
</dbReference>
<evidence type="ECO:0000256" key="1">
    <source>
        <dbReference type="ARBA" id="ARBA00004123"/>
    </source>
</evidence>
<evidence type="ECO:0000256" key="13">
    <source>
        <dbReference type="PROSITE-ProRule" id="PRU00452"/>
    </source>
</evidence>
<sequence length="190" mass="22310">MRDIRTEIPAEAKKWFCDFDKAVESLMPLAEHVGSNDTRMDSLLCDYEKLAEEAAQAFKVLVGMDEEELDENSDLDLIFHDRMKDTDAPILKNTKELLKKLREIRKDNEDMLITSTVYSKKDPITGADIVTPVQNVYCKHVYDKDSIKEYIEHNRRKRRLCQCPHQACPNKRKLLIEDMKDFPEFWNLVQ</sequence>